<dbReference type="EMBL" id="MN739151">
    <property type="protein sequence ID" value="QHS90865.1"/>
    <property type="molecule type" value="Genomic_DNA"/>
</dbReference>
<evidence type="ECO:0000313" key="1">
    <source>
        <dbReference type="EMBL" id="QHS90865.1"/>
    </source>
</evidence>
<proteinExistence type="predicted"/>
<name>A0A6C0BEX5_9ZZZZ</name>
<protein>
    <recommendedName>
        <fullName evidence="2">Glycosyltransferase</fullName>
    </recommendedName>
</protein>
<evidence type="ECO:0008006" key="2">
    <source>
        <dbReference type="Google" id="ProtNLM"/>
    </source>
</evidence>
<reference evidence="1" key="1">
    <citation type="journal article" date="2020" name="Nature">
        <title>Giant virus diversity and host interactions through global metagenomics.</title>
        <authorList>
            <person name="Schulz F."/>
            <person name="Roux S."/>
            <person name="Paez-Espino D."/>
            <person name="Jungbluth S."/>
            <person name="Walsh D.A."/>
            <person name="Denef V.J."/>
            <person name="McMahon K.D."/>
            <person name="Konstantinidis K.T."/>
            <person name="Eloe-Fadrosh E.A."/>
            <person name="Kyrpides N.C."/>
            <person name="Woyke T."/>
        </authorList>
    </citation>
    <scope>NUCLEOTIDE SEQUENCE</scope>
    <source>
        <strain evidence="1">GVMAG-M-3300010354-11</strain>
    </source>
</reference>
<dbReference type="AlphaFoldDB" id="A0A6C0BEX5"/>
<sequence length="255" mass="30035">MSRHLFVFKTHIFTQYIYEEYHKLCSCFGKQNVFITFDDTHQSWSTEYEEKLGIPKSSVLKPMQGKFESGPGVLLIHDNDMKQYNEHHKENKLTYETAWCILHRMLGGEHAQYDYMWSIENDVYCNGDWNVVVDKCKGHTCDLLAYMIGKMSWPSSAFERIYGWDIPRCDRINAFCAVCRLSKRLVEVMDCYLGERSGFIELYPPTLCKNIGYKIDNFPEDIIGIMSWQKKTKKWMDEEAARVGINHKLYHAVKM</sequence>
<organism evidence="1">
    <name type="scientific">viral metagenome</name>
    <dbReference type="NCBI Taxonomy" id="1070528"/>
    <lineage>
        <taxon>unclassified sequences</taxon>
        <taxon>metagenomes</taxon>
        <taxon>organismal metagenomes</taxon>
    </lineage>
</organism>
<accession>A0A6C0BEX5</accession>